<proteinExistence type="inferred from homology"/>
<dbReference type="PANTHER" id="PTHR46206">
    <property type="entry name" value="CYTOCHROME P450"/>
    <property type="match status" value="1"/>
</dbReference>
<dbReference type="GO" id="GO:0016020">
    <property type="term" value="C:membrane"/>
    <property type="evidence" value="ECO:0007669"/>
    <property type="project" value="UniProtKB-SubCell"/>
</dbReference>
<evidence type="ECO:0000256" key="1">
    <source>
        <dbReference type="ARBA" id="ARBA00001971"/>
    </source>
</evidence>
<dbReference type="OrthoDB" id="1844152at2759"/>
<evidence type="ECO:0000256" key="5">
    <source>
        <dbReference type="ARBA" id="ARBA00022692"/>
    </source>
</evidence>
<comment type="similarity">
    <text evidence="3">Belongs to the cytochrome P450 family.</text>
</comment>
<gene>
    <name evidence="13" type="ORF">EJ05DRAFT_517752</name>
</gene>
<dbReference type="GO" id="GO:0004497">
    <property type="term" value="F:monooxygenase activity"/>
    <property type="evidence" value="ECO:0007669"/>
    <property type="project" value="UniProtKB-KW"/>
</dbReference>
<dbReference type="InterPro" id="IPR002403">
    <property type="entry name" value="Cyt_P450_E_grp-IV"/>
</dbReference>
<name>A0A6A6W2H3_9PEZI</name>
<protein>
    <submittedName>
        <fullName evidence="13">Cytochrome P450</fullName>
    </submittedName>
</protein>
<dbReference type="EMBL" id="ML996575">
    <property type="protein sequence ID" value="KAF2756329.1"/>
    <property type="molecule type" value="Genomic_DNA"/>
</dbReference>
<dbReference type="AlphaFoldDB" id="A0A6A6W2H3"/>
<keyword evidence="8" id="KW-0560">Oxidoreductase</keyword>
<comment type="subcellular location">
    <subcellularLocation>
        <location evidence="2">Membrane</location>
    </subcellularLocation>
</comment>
<evidence type="ECO:0000313" key="13">
    <source>
        <dbReference type="EMBL" id="KAF2756329.1"/>
    </source>
</evidence>
<dbReference type="CDD" id="cd11041">
    <property type="entry name" value="CYP503A1-like"/>
    <property type="match status" value="1"/>
</dbReference>
<dbReference type="PRINTS" id="PR00465">
    <property type="entry name" value="EP450IV"/>
</dbReference>
<dbReference type="InterPro" id="IPR036396">
    <property type="entry name" value="Cyt_P450_sf"/>
</dbReference>
<organism evidence="13 14">
    <name type="scientific">Pseudovirgaria hyperparasitica</name>
    <dbReference type="NCBI Taxonomy" id="470096"/>
    <lineage>
        <taxon>Eukaryota</taxon>
        <taxon>Fungi</taxon>
        <taxon>Dikarya</taxon>
        <taxon>Ascomycota</taxon>
        <taxon>Pezizomycotina</taxon>
        <taxon>Dothideomycetes</taxon>
        <taxon>Dothideomycetes incertae sedis</taxon>
        <taxon>Acrospermales</taxon>
        <taxon>Acrospermaceae</taxon>
        <taxon>Pseudovirgaria</taxon>
    </lineage>
</organism>
<dbReference type="GeneID" id="54489737"/>
<evidence type="ECO:0000256" key="10">
    <source>
        <dbReference type="ARBA" id="ARBA00023033"/>
    </source>
</evidence>
<evidence type="ECO:0000256" key="2">
    <source>
        <dbReference type="ARBA" id="ARBA00004370"/>
    </source>
</evidence>
<accession>A0A6A6W2H3</accession>
<dbReference type="Gene3D" id="1.10.630.10">
    <property type="entry name" value="Cytochrome P450"/>
    <property type="match status" value="1"/>
</dbReference>
<comment type="cofactor">
    <cofactor evidence="1 12">
        <name>heme</name>
        <dbReference type="ChEBI" id="CHEBI:30413"/>
    </cofactor>
</comment>
<keyword evidence="4 12" id="KW-0349">Heme</keyword>
<keyword evidence="6 12" id="KW-0479">Metal-binding</keyword>
<evidence type="ECO:0000256" key="8">
    <source>
        <dbReference type="ARBA" id="ARBA00023002"/>
    </source>
</evidence>
<keyword evidence="11" id="KW-0472">Membrane</keyword>
<dbReference type="PANTHER" id="PTHR46206:SF5">
    <property type="entry name" value="P450, PUTATIVE (EUROFUNG)-RELATED"/>
    <property type="match status" value="1"/>
</dbReference>
<dbReference type="Pfam" id="PF00067">
    <property type="entry name" value="p450"/>
    <property type="match status" value="1"/>
</dbReference>
<evidence type="ECO:0000256" key="6">
    <source>
        <dbReference type="ARBA" id="ARBA00022723"/>
    </source>
</evidence>
<feature type="non-terminal residue" evidence="13">
    <location>
        <position position="1"/>
    </location>
</feature>
<dbReference type="GO" id="GO:0016705">
    <property type="term" value="F:oxidoreductase activity, acting on paired donors, with incorporation or reduction of molecular oxygen"/>
    <property type="evidence" value="ECO:0007669"/>
    <property type="project" value="InterPro"/>
</dbReference>
<evidence type="ECO:0000313" key="14">
    <source>
        <dbReference type="Proteomes" id="UP000799437"/>
    </source>
</evidence>
<dbReference type="Proteomes" id="UP000799437">
    <property type="component" value="Unassembled WGS sequence"/>
</dbReference>
<keyword evidence="5" id="KW-0812">Transmembrane</keyword>
<keyword evidence="14" id="KW-1185">Reference proteome</keyword>
<keyword evidence="7" id="KW-1133">Transmembrane helix</keyword>
<feature type="binding site" description="axial binding residue" evidence="12">
    <location>
        <position position="431"/>
    </location>
    <ligand>
        <name>heme</name>
        <dbReference type="ChEBI" id="CHEBI:30413"/>
    </ligand>
    <ligandPart>
        <name>Fe</name>
        <dbReference type="ChEBI" id="CHEBI:18248"/>
    </ligandPart>
</feature>
<dbReference type="RefSeq" id="XP_033598780.1">
    <property type="nucleotide sequence ID" value="XM_033748683.1"/>
</dbReference>
<evidence type="ECO:0000256" key="7">
    <source>
        <dbReference type="ARBA" id="ARBA00022989"/>
    </source>
</evidence>
<evidence type="ECO:0000256" key="11">
    <source>
        <dbReference type="ARBA" id="ARBA00023136"/>
    </source>
</evidence>
<dbReference type="GO" id="GO:0005506">
    <property type="term" value="F:iron ion binding"/>
    <property type="evidence" value="ECO:0007669"/>
    <property type="project" value="InterPro"/>
</dbReference>
<reference evidence="13" key="1">
    <citation type="journal article" date="2020" name="Stud. Mycol.">
        <title>101 Dothideomycetes genomes: a test case for predicting lifestyles and emergence of pathogens.</title>
        <authorList>
            <person name="Haridas S."/>
            <person name="Albert R."/>
            <person name="Binder M."/>
            <person name="Bloem J."/>
            <person name="Labutti K."/>
            <person name="Salamov A."/>
            <person name="Andreopoulos B."/>
            <person name="Baker S."/>
            <person name="Barry K."/>
            <person name="Bills G."/>
            <person name="Bluhm B."/>
            <person name="Cannon C."/>
            <person name="Castanera R."/>
            <person name="Culley D."/>
            <person name="Daum C."/>
            <person name="Ezra D."/>
            <person name="Gonzalez J."/>
            <person name="Henrissat B."/>
            <person name="Kuo A."/>
            <person name="Liang C."/>
            <person name="Lipzen A."/>
            <person name="Lutzoni F."/>
            <person name="Magnuson J."/>
            <person name="Mondo S."/>
            <person name="Nolan M."/>
            <person name="Ohm R."/>
            <person name="Pangilinan J."/>
            <person name="Park H.-J."/>
            <person name="Ramirez L."/>
            <person name="Alfaro M."/>
            <person name="Sun H."/>
            <person name="Tritt A."/>
            <person name="Yoshinaga Y."/>
            <person name="Zwiers L.-H."/>
            <person name="Turgeon B."/>
            <person name="Goodwin S."/>
            <person name="Spatafora J."/>
            <person name="Crous P."/>
            <person name="Grigoriev I."/>
        </authorList>
    </citation>
    <scope>NUCLEOTIDE SEQUENCE</scope>
    <source>
        <strain evidence="13">CBS 121739</strain>
    </source>
</reference>
<evidence type="ECO:0000256" key="3">
    <source>
        <dbReference type="ARBA" id="ARBA00010617"/>
    </source>
</evidence>
<evidence type="ECO:0000256" key="9">
    <source>
        <dbReference type="ARBA" id="ARBA00023004"/>
    </source>
</evidence>
<dbReference type="InterPro" id="IPR001128">
    <property type="entry name" value="Cyt_P450"/>
</dbReference>
<keyword evidence="10" id="KW-0503">Monooxygenase</keyword>
<keyword evidence="9 12" id="KW-0408">Iron</keyword>
<dbReference type="GO" id="GO:0020037">
    <property type="term" value="F:heme binding"/>
    <property type="evidence" value="ECO:0007669"/>
    <property type="project" value="InterPro"/>
</dbReference>
<sequence length="485" mass="55546">VIHYPYLSLRRSVEKWSFYWKGPSLIQASYDAAHGKPFILDAPGRRHTLVSTKQHIKDLDNAPKDVLSLQAAAKIMLQPKYTMHSFNWPDKKGLDGAPLTRTLRAFLRHDLGRILPKTRVRNEILLRNMVEESQGRPSISHVFHTLVASTHSLAFFSDDLVNDTEFMDAALDFIFRVIYIAEPLNLLPEFLQPMIGTLVGWMCPSQKVMFDKVRALAQIRLDEREQASRGIKGPEHRDCLQWVIEQTHKLRPWSADKVDPWSAERVTHEMIALWFGAMHSVTSTLNYVIQDLCLHSEYVTPLRMELESAAFKAFEATGEGLPLLESFIKESQRMNPLDLVGTRRLALKPFTFSGGHQVNAGEWVCTPLTPMLKDSAKWAQPNEFNGFRHVSSEILDSLKDRHVYGSIQAERPLPITDIREWQTWGTGKMACPGRFYASAMMKQILGLIITDYDCTMENVNQNRNFSWRTVYIPTTPCITLKQRAH</sequence>
<evidence type="ECO:0000256" key="12">
    <source>
        <dbReference type="PIRSR" id="PIRSR602403-1"/>
    </source>
</evidence>
<dbReference type="SUPFAM" id="SSF48264">
    <property type="entry name" value="Cytochrome P450"/>
    <property type="match status" value="1"/>
</dbReference>
<evidence type="ECO:0000256" key="4">
    <source>
        <dbReference type="ARBA" id="ARBA00022617"/>
    </source>
</evidence>